<gene>
    <name evidence="2" type="ORF">PXH66_18870</name>
</gene>
<protein>
    <submittedName>
        <fullName evidence="2">Ribbon-helix-helix domain-containing protein</fullName>
    </submittedName>
</protein>
<dbReference type="AlphaFoldDB" id="A0AAE9ZVZ5"/>
<dbReference type="Gene3D" id="1.10.1220.10">
    <property type="entry name" value="Met repressor-like"/>
    <property type="match status" value="1"/>
</dbReference>
<dbReference type="RefSeq" id="WP_330928992.1">
    <property type="nucleotide sequence ID" value="NZ_CP119075.1"/>
</dbReference>
<proteinExistence type="predicted"/>
<evidence type="ECO:0000313" key="2">
    <source>
        <dbReference type="EMBL" id="WED64406.1"/>
    </source>
</evidence>
<organism evidence="2 3">
    <name type="scientific">Synoicihabitans lomoniglobus</name>
    <dbReference type="NCBI Taxonomy" id="2909285"/>
    <lineage>
        <taxon>Bacteria</taxon>
        <taxon>Pseudomonadati</taxon>
        <taxon>Verrucomicrobiota</taxon>
        <taxon>Opitutia</taxon>
        <taxon>Opitutales</taxon>
        <taxon>Opitutaceae</taxon>
        <taxon>Synoicihabitans</taxon>
    </lineage>
</organism>
<dbReference type="InterPro" id="IPR002145">
    <property type="entry name" value="CopG"/>
</dbReference>
<name>A0AAE9ZVZ5_9BACT</name>
<dbReference type="Proteomes" id="UP001218638">
    <property type="component" value="Chromosome"/>
</dbReference>
<sequence length="72" mass="8201">MRTIIELPDDQVTALAELCDREKISRAEAIRRAVDVMLTEKQVLSRDAAFGAWAQRGDSRTAVDGLREEWNR</sequence>
<accession>A0AAE9ZVZ5</accession>
<dbReference type="KEGG" id="slom:PXH66_18870"/>
<dbReference type="EMBL" id="CP119075">
    <property type="protein sequence ID" value="WED64406.1"/>
    <property type="molecule type" value="Genomic_DNA"/>
</dbReference>
<dbReference type="InterPro" id="IPR013321">
    <property type="entry name" value="Arc_rbn_hlx_hlx"/>
</dbReference>
<dbReference type="Pfam" id="PF01402">
    <property type="entry name" value="RHH_1"/>
    <property type="match status" value="1"/>
</dbReference>
<feature type="domain" description="Ribbon-helix-helix protein CopG" evidence="1">
    <location>
        <begin position="1"/>
        <end position="34"/>
    </location>
</feature>
<dbReference type="CDD" id="cd21631">
    <property type="entry name" value="RHH_CopG_NikR-like"/>
    <property type="match status" value="1"/>
</dbReference>
<keyword evidence="3" id="KW-1185">Reference proteome</keyword>
<evidence type="ECO:0000259" key="1">
    <source>
        <dbReference type="Pfam" id="PF01402"/>
    </source>
</evidence>
<dbReference type="GO" id="GO:0006355">
    <property type="term" value="P:regulation of DNA-templated transcription"/>
    <property type="evidence" value="ECO:0007669"/>
    <property type="project" value="InterPro"/>
</dbReference>
<evidence type="ECO:0000313" key="3">
    <source>
        <dbReference type="Proteomes" id="UP001218638"/>
    </source>
</evidence>
<reference evidence="2" key="1">
    <citation type="submission" date="2023-03" db="EMBL/GenBank/DDBJ databases">
        <title>Lomoglobus Profundus gen. nov., sp. nov., a novel member of the phylum Verrucomicrobia, isolated from deep-marine sediment of South China Sea.</title>
        <authorList>
            <person name="Ahmad T."/>
            <person name="Ishaq S.E."/>
            <person name="Wang F."/>
        </authorList>
    </citation>
    <scope>NUCLEOTIDE SEQUENCE</scope>
    <source>
        <strain evidence="2">LMO-M01</strain>
    </source>
</reference>